<sequence length="127" mass="14491">YIVKSGGPSDRDIVGISSDYYKLRGIQFCYTIELPPSNKEAGSLSDKFQPHRSKIKQVVEENFVGILSLYEITRPNKNDCNENCFFPAGCTYFKNSIICDKNKFKNDWGNAAKTSLNLFIYFLLILL</sequence>
<protein>
    <submittedName>
        <fullName evidence="1">Uncharacterized protein</fullName>
    </submittedName>
</protein>
<reference evidence="1" key="1">
    <citation type="journal article" date="2010" name="Science">
        <title>Plasticity of animal genome architecture unmasked by rapid evolution of a pelagic tunicate.</title>
        <authorList>
            <person name="Denoeud F."/>
            <person name="Henriet S."/>
            <person name="Mungpakdee S."/>
            <person name="Aury J.M."/>
            <person name="Da Silva C."/>
            <person name="Brinkmann H."/>
            <person name="Mikhaleva J."/>
            <person name="Olsen L.C."/>
            <person name="Jubin C."/>
            <person name="Canestro C."/>
            <person name="Bouquet J.M."/>
            <person name="Danks G."/>
            <person name="Poulain J."/>
            <person name="Campsteijn C."/>
            <person name="Adamski M."/>
            <person name="Cross I."/>
            <person name="Yadetie F."/>
            <person name="Muffato M."/>
            <person name="Louis A."/>
            <person name="Butcher S."/>
            <person name="Tsagkogeorga G."/>
            <person name="Konrad A."/>
            <person name="Singh S."/>
            <person name="Jensen M.F."/>
            <person name="Cong E.H."/>
            <person name="Eikeseth-Otteraa H."/>
            <person name="Noel B."/>
            <person name="Anthouard V."/>
            <person name="Porcel B.M."/>
            <person name="Kachouri-Lafond R."/>
            <person name="Nishino A."/>
            <person name="Ugolini M."/>
            <person name="Chourrout P."/>
            <person name="Nishida H."/>
            <person name="Aasland R."/>
            <person name="Huzurbazar S."/>
            <person name="Westhof E."/>
            <person name="Delsuc F."/>
            <person name="Lehrach H."/>
            <person name="Reinhardt R."/>
            <person name="Weissenbach J."/>
            <person name="Roy S.W."/>
            <person name="Artiguenave F."/>
            <person name="Postlethwait J.H."/>
            <person name="Manak J.R."/>
            <person name="Thompson E.M."/>
            <person name="Jaillon O."/>
            <person name="Du Pasquier L."/>
            <person name="Boudinot P."/>
            <person name="Liberles D.A."/>
            <person name="Volff J.N."/>
            <person name="Philippe H."/>
            <person name="Lenhard B."/>
            <person name="Roest Crollius H."/>
            <person name="Wincker P."/>
            <person name="Chourrout D."/>
        </authorList>
    </citation>
    <scope>NUCLEOTIDE SEQUENCE [LARGE SCALE GENOMIC DNA]</scope>
</reference>
<proteinExistence type="predicted"/>
<dbReference type="Proteomes" id="UP000011014">
    <property type="component" value="Unassembled WGS sequence"/>
</dbReference>
<dbReference type="AlphaFoldDB" id="E4YL70"/>
<name>E4YL70_OIKDI</name>
<dbReference type="SUPFAM" id="SSF53187">
    <property type="entry name" value="Zn-dependent exopeptidases"/>
    <property type="match status" value="1"/>
</dbReference>
<gene>
    <name evidence="1" type="ORF">GSOID_T00028717001</name>
</gene>
<dbReference type="EMBL" id="FN654742">
    <property type="protein sequence ID" value="CBY36231.1"/>
    <property type="molecule type" value="Genomic_DNA"/>
</dbReference>
<evidence type="ECO:0000313" key="1">
    <source>
        <dbReference type="EMBL" id="CBY36231.1"/>
    </source>
</evidence>
<feature type="non-terminal residue" evidence="1">
    <location>
        <position position="1"/>
    </location>
</feature>
<dbReference type="Gene3D" id="3.40.630.10">
    <property type="entry name" value="Zn peptidases"/>
    <property type="match status" value="1"/>
</dbReference>
<accession>E4YL70</accession>
<organism evidence="1">
    <name type="scientific">Oikopleura dioica</name>
    <name type="common">Tunicate</name>
    <dbReference type="NCBI Taxonomy" id="34765"/>
    <lineage>
        <taxon>Eukaryota</taxon>
        <taxon>Metazoa</taxon>
        <taxon>Chordata</taxon>
        <taxon>Tunicata</taxon>
        <taxon>Appendicularia</taxon>
        <taxon>Copelata</taxon>
        <taxon>Oikopleuridae</taxon>
        <taxon>Oikopleura</taxon>
    </lineage>
</organism>